<accession>A0AAU8G8G1</accession>
<dbReference type="EC" id="2.1.1.-" evidence="4"/>
<dbReference type="Pfam" id="PF08241">
    <property type="entry name" value="Methyltransf_11"/>
    <property type="match status" value="1"/>
</dbReference>
<dbReference type="InterPro" id="IPR013216">
    <property type="entry name" value="Methyltransf_11"/>
</dbReference>
<evidence type="ECO:0000259" key="3">
    <source>
        <dbReference type="Pfam" id="PF08241"/>
    </source>
</evidence>
<dbReference type="PANTHER" id="PTHR13069:SF21">
    <property type="entry name" value="ALKYLATED DNA REPAIR PROTEIN ALKB HOMOLOG 8"/>
    <property type="match status" value="1"/>
</dbReference>
<keyword evidence="2 4" id="KW-0808">Transferase</keyword>
<evidence type="ECO:0000313" key="4">
    <source>
        <dbReference type="EMBL" id="XCH32696.1"/>
    </source>
</evidence>
<dbReference type="GO" id="GO:0008757">
    <property type="term" value="F:S-adenosylmethionine-dependent methyltransferase activity"/>
    <property type="evidence" value="ECO:0007669"/>
    <property type="project" value="InterPro"/>
</dbReference>
<dbReference type="GO" id="GO:0032259">
    <property type="term" value="P:methylation"/>
    <property type="evidence" value="ECO:0007669"/>
    <property type="project" value="UniProtKB-KW"/>
</dbReference>
<reference evidence="4" key="1">
    <citation type="submission" date="2024-06" db="EMBL/GenBank/DDBJ databases">
        <title>A Novel Isolate, Dehalogenimonas sp. Strain 4OHTPN, Dechlorinates Aromatic 4 Hydroxy chlorothalonil by a Novel Reductive Dehalogenase.</title>
        <authorList>
            <person name="Liu G."/>
        </authorList>
    </citation>
    <scope>NUCLEOTIDE SEQUENCE</scope>
    <source>
        <strain evidence="4">4OHTPN</strain>
    </source>
</reference>
<evidence type="ECO:0000256" key="1">
    <source>
        <dbReference type="ARBA" id="ARBA00022603"/>
    </source>
</evidence>
<dbReference type="GO" id="GO:0006400">
    <property type="term" value="P:tRNA modification"/>
    <property type="evidence" value="ECO:0007669"/>
    <property type="project" value="UniProtKB-ARBA"/>
</dbReference>
<dbReference type="PANTHER" id="PTHR13069">
    <property type="entry name" value="ALKYLATED DNA REPAIR PROTEIN ALKB HOMOLOG 8"/>
    <property type="match status" value="1"/>
</dbReference>
<gene>
    <name evidence="4" type="ORF">ABV300_05885</name>
</gene>
<evidence type="ECO:0000256" key="2">
    <source>
        <dbReference type="ARBA" id="ARBA00022679"/>
    </source>
</evidence>
<dbReference type="InterPro" id="IPR029063">
    <property type="entry name" value="SAM-dependent_MTases_sf"/>
</dbReference>
<dbReference type="CDD" id="cd02440">
    <property type="entry name" value="AdoMet_MTases"/>
    <property type="match status" value="1"/>
</dbReference>
<sequence length="219" mass="25549">MSNSINSPTFDKIAAGWYGSRHHTIFKTELDELASRWQGGRLINIGCGHGADFLPFRDIFELFGIDESPEMLKFAAKYKKKYNFIAELKQADMRAIPYPEAYFDNAIAVASLHHIEGREEQLRALREMHRVMKPKAEAFITVWNACQPRFWLRRRDTYIPWRSGAEITQRFYHLFTYGEMEKLVRSAGFIIIKSVPEARYGLPVKHFSRNICLIIKRAD</sequence>
<dbReference type="RefSeq" id="WP_353713968.1">
    <property type="nucleotide sequence ID" value="NZ_CP159307.1"/>
</dbReference>
<dbReference type="InterPro" id="IPR051422">
    <property type="entry name" value="AlkB_tRNA_MeTrf/Diox"/>
</dbReference>
<dbReference type="GO" id="GO:0008175">
    <property type="term" value="F:tRNA methyltransferase activity"/>
    <property type="evidence" value="ECO:0007669"/>
    <property type="project" value="UniProtKB-ARBA"/>
</dbReference>
<feature type="domain" description="Methyltransferase type 11" evidence="3">
    <location>
        <begin position="44"/>
        <end position="138"/>
    </location>
</feature>
<proteinExistence type="predicted"/>
<name>A0AAU8G8G1_9CHLR</name>
<keyword evidence="1 4" id="KW-0489">Methyltransferase</keyword>
<dbReference type="Gene3D" id="3.40.50.150">
    <property type="entry name" value="Vaccinia Virus protein VP39"/>
    <property type="match status" value="1"/>
</dbReference>
<protein>
    <submittedName>
        <fullName evidence="4">Class I SAM-dependent methyltransferase</fullName>
        <ecNumber evidence="4">2.1.1.-</ecNumber>
    </submittedName>
</protein>
<dbReference type="AlphaFoldDB" id="A0AAU8G8G1"/>
<dbReference type="SUPFAM" id="SSF53335">
    <property type="entry name" value="S-adenosyl-L-methionine-dependent methyltransferases"/>
    <property type="match status" value="1"/>
</dbReference>
<dbReference type="EMBL" id="CP159307">
    <property type="protein sequence ID" value="XCH32696.1"/>
    <property type="molecule type" value="Genomic_DNA"/>
</dbReference>
<organism evidence="4">
    <name type="scientific">Dehalogenimonas sp. 4OHTPN</name>
    <dbReference type="NCBI Taxonomy" id="3166643"/>
    <lineage>
        <taxon>Bacteria</taxon>
        <taxon>Bacillati</taxon>
        <taxon>Chloroflexota</taxon>
        <taxon>Dehalococcoidia</taxon>
        <taxon>Dehalococcoidales</taxon>
        <taxon>Dehalococcoidaceae</taxon>
        <taxon>Dehalogenimonas</taxon>
    </lineage>
</organism>